<comment type="subcellular location">
    <subcellularLocation>
        <location evidence="1">Endomembrane system</location>
        <topology evidence="1">Multi-pass membrane protein</topology>
    </subcellularLocation>
</comment>
<dbReference type="PANTHER" id="PTHR11878">
    <property type="entry name" value="SODIUM/CALCIUM EXCHANGER"/>
    <property type="match status" value="1"/>
</dbReference>
<evidence type="ECO:0000256" key="7">
    <source>
        <dbReference type="SAM" id="Phobius"/>
    </source>
</evidence>
<name>A0ABN9XUW9_9DINO</name>
<feature type="non-terminal residue" evidence="9">
    <location>
        <position position="244"/>
    </location>
</feature>
<evidence type="ECO:0000313" key="9">
    <source>
        <dbReference type="EMBL" id="CAK0902097.1"/>
    </source>
</evidence>
<dbReference type="InterPro" id="IPR044880">
    <property type="entry name" value="NCX_ion-bd_dom_sf"/>
</dbReference>
<comment type="caution">
    <text evidence="9">The sequence shown here is derived from an EMBL/GenBank/DDBJ whole genome shotgun (WGS) entry which is preliminary data.</text>
</comment>
<accession>A0ABN9XUW9</accession>
<evidence type="ECO:0000313" key="10">
    <source>
        <dbReference type="Proteomes" id="UP001189429"/>
    </source>
</evidence>
<feature type="transmembrane region" description="Helical" evidence="7">
    <location>
        <begin position="176"/>
        <end position="198"/>
    </location>
</feature>
<feature type="domain" description="Sodium/calcium exchanger membrane region" evidence="8">
    <location>
        <begin position="27"/>
        <end position="224"/>
    </location>
</feature>
<dbReference type="EMBL" id="CAUYUJ010021020">
    <property type="protein sequence ID" value="CAK0902097.1"/>
    <property type="molecule type" value="Genomic_DNA"/>
</dbReference>
<keyword evidence="10" id="KW-1185">Reference proteome</keyword>
<reference evidence="9" key="1">
    <citation type="submission" date="2023-10" db="EMBL/GenBank/DDBJ databases">
        <authorList>
            <person name="Chen Y."/>
            <person name="Shah S."/>
            <person name="Dougan E. K."/>
            <person name="Thang M."/>
            <person name="Chan C."/>
        </authorList>
    </citation>
    <scope>NUCLEOTIDE SEQUENCE [LARGE SCALE GENOMIC DNA]</scope>
</reference>
<keyword evidence="3 7" id="KW-0812">Transmembrane</keyword>
<dbReference type="Pfam" id="PF01699">
    <property type="entry name" value="Na_Ca_ex"/>
    <property type="match status" value="1"/>
</dbReference>
<proteinExistence type="predicted"/>
<evidence type="ECO:0000256" key="2">
    <source>
        <dbReference type="ARBA" id="ARBA00022448"/>
    </source>
</evidence>
<dbReference type="PANTHER" id="PTHR11878:SF65">
    <property type="entry name" value="NA_CA-EXCHANGE PROTEIN, ISOFORM G"/>
    <property type="match status" value="1"/>
</dbReference>
<sequence>PMLLGGVDGIFLPLVHIESQVLGGILYFFGLIWCFQGVGIISDIFMSAIEKITSERKQVIQKYTKSVWDAGQDSGGVQSAAAPDSESQRRTVKVWNDTVANLTLMALGSSAPEILSGRLRHVGGLSLVELAPNRMKVGGLGPSTIVGSAAFNLLIITAVCISAIPGGDSRRIKDMTVFGVTAFFSIFAYLWLLVILLVVTPNKVTPIEGLLTIAFLPILVYVAYLADIGWFHEAIGVVKPRKTL</sequence>
<dbReference type="Gene3D" id="1.20.1420.30">
    <property type="entry name" value="NCX, central ion-binding region"/>
    <property type="match status" value="1"/>
</dbReference>
<dbReference type="InterPro" id="IPR004837">
    <property type="entry name" value="NaCa_Exmemb"/>
</dbReference>
<keyword evidence="6 7" id="KW-0472">Membrane</keyword>
<keyword evidence="4 7" id="KW-1133">Transmembrane helix</keyword>
<feature type="transmembrane region" description="Helical" evidence="7">
    <location>
        <begin position="144"/>
        <end position="164"/>
    </location>
</feature>
<feature type="transmembrane region" description="Helical" evidence="7">
    <location>
        <begin position="210"/>
        <end position="231"/>
    </location>
</feature>
<feature type="transmembrane region" description="Helical" evidence="7">
    <location>
        <begin position="25"/>
        <end position="49"/>
    </location>
</feature>
<keyword evidence="5" id="KW-0406">Ion transport</keyword>
<evidence type="ECO:0000256" key="5">
    <source>
        <dbReference type="ARBA" id="ARBA00023065"/>
    </source>
</evidence>
<evidence type="ECO:0000256" key="6">
    <source>
        <dbReference type="ARBA" id="ARBA00023136"/>
    </source>
</evidence>
<organism evidence="9 10">
    <name type="scientific">Prorocentrum cordatum</name>
    <dbReference type="NCBI Taxonomy" id="2364126"/>
    <lineage>
        <taxon>Eukaryota</taxon>
        <taxon>Sar</taxon>
        <taxon>Alveolata</taxon>
        <taxon>Dinophyceae</taxon>
        <taxon>Prorocentrales</taxon>
        <taxon>Prorocentraceae</taxon>
        <taxon>Prorocentrum</taxon>
    </lineage>
</organism>
<evidence type="ECO:0000256" key="4">
    <source>
        <dbReference type="ARBA" id="ARBA00022989"/>
    </source>
</evidence>
<evidence type="ECO:0000256" key="3">
    <source>
        <dbReference type="ARBA" id="ARBA00022692"/>
    </source>
</evidence>
<gene>
    <name evidence="9" type="ORF">PCOR1329_LOCUS78809</name>
</gene>
<dbReference type="Proteomes" id="UP001189429">
    <property type="component" value="Unassembled WGS sequence"/>
</dbReference>
<feature type="non-terminal residue" evidence="9">
    <location>
        <position position="1"/>
    </location>
</feature>
<keyword evidence="2" id="KW-0813">Transport</keyword>
<evidence type="ECO:0000256" key="1">
    <source>
        <dbReference type="ARBA" id="ARBA00004127"/>
    </source>
</evidence>
<evidence type="ECO:0000259" key="8">
    <source>
        <dbReference type="Pfam" id="PF01699"/>
    </source>
</evidence>
<dbReference type="InterPro" id="IPR051171">
    <property type="entry name" value="CaCA"/>
</dbReference>
<protein>
    <recommendedName>
        <fullName evidence="8">Sodium/calcium exchanger membrane region domain-containing protein</fullName>
    </recommendedName>
</protein>